<feature type="compositionally biased region" description="Basic and acidic residues" evidence="1">
    <location>
        <begin position="16"/>
        <end position="33"/>
    </location>
</feature>
<name>A0A642V3Y8_9ASCO</name>
<dbReference type="VEuPathDB" id="FungiDB:TRICI_003377"/>
<accession>A0A642V3Y8</accession>
<evidence type="ECO:0000256" key="1">
    <source>
        <dbReference type="SAM" id="MobiDB-lite"/>
    </source>
</evidence>
<feature type="compositionally biased region" description="Basic and acidic residues" evidence="1">
    <location>
        <begin position="71"/>
        <end position="100"/>
    </location>
</feature>
<feature type="compositionally biased region" description="Polar residues" evidence="1">
    <location>
        <begin position="115"/>
        <end position="134"/>
    </location>
</feature>
<feature type="compositionally biased region" description="Polar residues" evidence="1">
    <location>
        <begin position="167"/>
        <end position="188"/>
    </location>
</feature>
<feature type="compositionally biased region" description="Polar residues" evidence="1">
    <location>
        <begin position="251"/>
        <end position="270"/>
    </location>
</feature>
<keyword evidence="3" id="KW-1185">Reference proteome</keyword>
<feature type="compositionally biased region" description="Low complexity" evidence="1">
    <location>
        <begin position="101"/>
        <end position="112"/>
    </location>
</feature>
<protein>
    <submittedName>
        <fullName evidence="2">Uncharacterized protein</fullName>
    </submittedName>
</protein>
<proteinExistence type="predicted"/>
<feature type="compositionally biased region" description="Low complexity" evidence="1">
    <location>
        <begin position="135"/>
        <end position="146"/>
    </location>
</feature>
<feature type="region of interest" description="Disordered" evidence="1">
    <location>
        <begin position="1"/>
        <end position="270"/>
    </location>
</feature>
<dbReference type="AlphaFoldDB" id="A0A642V3Y8"/>
<dbReference type="Proteomes" id="UP000761534">
    <property type="component" value="Unassembled WGS sequence"/>
</dbReference>
<evidence type="ECO:0000313" key="2">
    <source>
        <dbReference type="EMBL" id="KAA8912796.1"/>
    </source>
</evidence>
<evidence type="ECO:0000313" key="3">
    <source>
        <dbReference type="Proteomes" id="UP000761534"/>
    </source>
</evidence>
<organism evidence="2 3">
    <name type="scientific">Trichomonascus ciferrii</name>
    <dbReference type="NCBI Taxonomy" id="44093"/>
    <lineage>
        <taxon>Eukaryota</taxon>
        <taxon>Fungi</taxon>
        <taxon>Dikarya</taxon>
        <taxon>Ascomycota</taxon>
        <taxon>Saccharomycotina</taxon>
        <taxon>Dipodascomycetes</taxon>
        <taxon>Dipodascales</taxon>
        <taxon>Trichomonascaceae</taxon>
        <taxon>Trichomonascus</taxon>
        <taxon>Trichomonascus ciferrii complex</taxon>
    </lineage>
</organism>
<sequence>MDSIANHYTTMRPRKPSVEESPEQKRTAAHNRELTGSAMKRRRTDAEGGKVELGLSGVRDKGRALFRRMRKSDEKGKSDENHDSNNNEDKKATKPSEKAKTSANTPTATTATDGKVSSTKGNVKISTVPLNDTVSGSSSRLRASKSMTRLNGGSKTPEPPAAGALKQSKSTGRGLSRLTQETTASLSKMTDKKLSKSKSYASLSPGKKAPLTTVSPSRVDDMLNQLPNTTHAPERTAKMLNKLPQPPSKIPTRTQRLNNTKSTPNLRKQH</sequence>
<reference evidence="2" key="1">
    <citation type="journal article" date="2019" name="G3 (Bethesda)">
        <title>Genome Assemblies of Two Rare Opportunistic Yeast Pathogens: Diutina rugosa (syn. Candida rugosa) and Trichomonascus ciferrii (syn. Candida ciferrii).</title>
        <authorList>
            <person name="Mixao V."/>
            <person name="Saus E."/>
            <person name="Hansen A.P."/>
            <person name="Lass-Florl C."/>
            <person name="Gabaldon T."/>
        </authorList>
    </citation>
    <scope>NUCLEOTIDE SEQUENCE</scope>
    <source>
        <strain evidence="2">CBS 4856</strain>
    </source>
</reference>
<comment type="caution">
    <text evidence="2">The sequence shown here is derived from an EMBL/GenBank/DDBJ whole genome shotgun (WGS) entry which is preliminary data.</text>
</comment>
<gene>
    <name evidence="2" type="ORF">TRICI_003377</name>
</gene>
<dbReference type="EMBL" id="SWFS01000247">
    <property type="protein sequence ID" value="KAA8912796.1"/>
    <property type="molecule type" value="Genomic_DNA"/>
</dbReference>